<proteinExistence type="predicted"/>
<sequence length="197" mass="22812">MSDFVDDEAHYRDDCPSLPADRPIGFPHIIDLDHYELDDPGYFSPTCADGVATFLYNWNREQFRRFFDLTEESFELRYDAPEGCVNKMCITRKKNVVTVCNFSQGYYEGVYDQRDPEVTFVIRNSGRWEPQSFRTTWGEGTNSEHVEELGNLITTSMLDEKMWQFTSSTTTITVTYWGSTGQEAYVTHQRASASDDH</sequence>
<protein>
    <submittedName>
        <fullName evidence="1">Uncharacterized protein</fullName>
    </submittedName>
</protein>
<dbReference type="OrthoDB" id="4589723at2759"/>
<dbReference type="Proteomes" id="UP000225277">
    <property type="component" value="Unassembled WGS sequence"/>
</dbReference>
<dbReference type="GeneID" id="35600151"/>
<dbReference type="EMBL" id="FJUY01000007">
    <property type="protein sequence ID" value="CZT19137.1"/>
    <property type="molecule type" value="Genomic_DNA"/>
</dbReference>
<dbReference type="STRING" id="112498.A0A2D3V376"/>
<reference evidence="1 2" key="1">
    <citation type="submission" date="2016-03" db="EMBL/GenBank/DDBJ databases">
        <authorList>
            <person name="Ploux O."/>
        </authorList>
    </citation>
    <scope>NUCLEOTIDE SEQUENCE [LARGE SCALE GENOMIC DNA]</scope>
    <source>
        <strain evidence="1 2">URUG2</strain>
    </source>
</reference>
<evidence type="ECO:0000313" key="1">
    <source>
        <dbReference type="EMBL" id="CZT19137.1"/>
    </source>
</evidence>
<evidence type="ECO:0000313" key="2">
    <source>
        <dbReference type="Proteomes" id="UP000225277"/>
    </source>
</evidence>
<dbReference type="AlphaFoldDB" id="A0A2D3V376"/>
<keyword evidence="2" id="KW-1185">Reference proteome</keyword>
<organism evidence="1 2">
    <name type="scientific">Ramularia collo-cygni</name>
    <dbReference type="NCBI Taxonomy" id="112498"/>
    <lineage>
        <taxon>Eukaryota</taxon>
        <taxon>Fungi</taxon>
        <taxon>Dikarya</taxon>
        <taxon>Ascomycota</taxon>
        <taxon>Pezizomycotina</taxon>
        <taxon>Dothideomycetes</taxon>
        <taxon>Dothideomycetidae</taxon>
        <taxon>Mycosphaerellales</taxon>
        <taxon>Mycosphaerellaceae</taxon>
        <taxon>Ramularia</taxon>
    </lineage>
</organism>
<name>A0A2D3V376_9PEZI</name>
<dbReference type="RefSeq" id="XP_023626027.1">
    <property type="nucleotide sequence ID" value="XM_023770259.1"/>
</dbReference>
<gene>
    <name evidence="1" type="ORF">RCC_04983</name>
</gene>
<accession>A0A2D3V376</accession>